<dbReference type="InterPro" id="IPR003591">
    <property type="entry name" value="Leu-rich_rpt_typical-subtyp"/>
</dbReference>
<dbReference type="SUPFAM" id="SSF52058">
    <property type="entry name" value="L domain-like"/>
    <property type="match status" value="1"/>
</dbReference>
<dbReference type="AlphaFoldDB" id="T1IEZ0"/>
<dbReference type="SMART" id="SM00369">
    <property type="entry name" value="LRR_TYP"/>
    <property type="match status" value="3"/>
</dbReference>
<evidence type="ECO:0000256" key="1">
    <source>
        <dbReference type="ARBA" id="ARBA00022614"/>
    </source>
</evidence>
<keyword evidence="1" id="KW-0433">Leucine-rich repeat</keyword>
<dbReference type="InParanoid" id="T1IEZ0"/>
<keyword evidence="2" id="KW-0677">Repeat</keyword>
<evidence type="ECO:0000313" key="6">
    <source>
        <dbReference type="Proteomes" id="UP000015103"/>
    </source>
</evidence>
<evidence type="ECO:0000313" key="5">
    <source>
        <dbReference type="EnsemblMetazoa" id="RPRC014859-PA"/>
    </source>
</evidence>
<dbReference type="PANTHER" id="PTHR48051:SF52">
    <property type="entry name" value="LEUCINE-RICH REPEAT PROTEIN 1"/>
    <property type="match status" value="1"/>
</dbReference>
<accession>T1IEZ0</accession>
<feature type="domain" description="PIF1/LRR1 pleckstrin homology" evidence="4">
    <location>
        <begin position="20"/>
        <end position="130"/>
    </location>
</feature>
<dbReference type="GO" id="GO:0005737">
    <property type="term" value="C:cytoplasm"/>
    <property type="evidence" value="ECO:0007669"/>
    <property type="project" value="TreeGrafter"/>
</dbReference>
<dbReference type="VEuPathDB" id="VectorBase:RPRC014859"/>
<organism evidence="5 6">
    <name type="scientific">Rhodnius prolixus</name>
    <name type="common">Triatomid bug</name>
    <dbReference type="NCBI Taxonomy" id="13249"/>
    <lineage>
        <taxon>Eukaryota</taxon>
        <taxon>Metazoa</taxon>
        <taxon>Ecdysozoa</taxon>
        <taxon>Arthropoda</taxon>
        <taxon>Hexapoda</taxon>
        <taxon>Insecta</taxon>
        <taxon>Pterygota</taxon>
        <taxon>Neoptera</taxon>
        <taxon>Paraneoptera</taxon>
        <taxon>Hemiptera</taxon>
        <taxon>Heteroptera</taxon>
        <taxon>Panheteroptera</taxon>
        <taxon>Cimicomorpha</taxon>
        <taxon>Reduviidae</taxon>
        <taxon>Triatominae</taxon>
        <taxon>Rhodnius</taxon>
    </lineage>
</organism>
<dbReference type="PROSITE" id="PS51450">
    <property type="entry name" value="LRR"/>
    <property type="match status" value="1"/>
</dbReference>
<dbReference type="InterPro" id="IPR057437">
    <property type="entry name" value="PIF1/LRR1_PH"/>
</dbReference>
<evidence type="ECO:0000256" key="2">
    <source>
        <dbReference type="ARBA" id="ARBA00022737"/>
    </source>
</evidence>
<sequence>MTFFYSVYSNFIRIYQNNTMKLTGDIQVYDRLLPSYNIPNKRSEWSHLSIGFYGERDKIYLLHQTQRNSVGVKYEIEKLIAVFTKYISQGKMTLRFNTPSHDLIIHSNEDHLRNFIKFLQKVMKVKGTNEIKTLKLLDLSKAPSKVGPKPKTKLLIKCKKDLQAADSFPRTLEVLQMNNTGLTRLDGKIFRLQKLKVLNLENNCLETIPDQISLLPCLRELHLAGNFFGRSSLKFWLFVDNLQAELVYLDLSRNEKLKYLYLDDNFLQRLPSSFGRLPALKELKLCNNSLTALPASFRFLFLDILDVSRNPVGLKDPCRSINLIGEAVDRCHSVKNETEASSFCLLDLSAKEVLKNRLNYDRRSLPLELITYLDSACYCVCGNATFPSNPEEVIKFNFKRNCIQITYGFDENSLPIEVRFCSTGCRSNYYKRNI</sequence>
<proteinExistence type="predicted"/>
<dbReference type="InterPro" id="IPR001611">
    <property type="entry name" value="Leu-rich_rpt"/>
</dbReference>
<keyword evidence="6" id="KW-1185">Reference proteome</keyword>
<reference evidence="5" key="1">
    <citation type="submission" date="2015-05" db="UniProtKB">
        <authorList>
            <consortium name="EnsemblMetazoa"/>
        </authorList>
    </citation>
    <scope>IDENTIFICATION</scope>
</reference>
<dbReference type="Pfam" id="PF25344">
    <property type="entry name" value="PH_LRR1"/>
    <property type="match status" value="1"/>
</dbReference>
<name>T1IEZ0_RHOPR</name>
<dbReference type="InterPro" id="IPR032675">
    <property type="entry name" value="LRR_dom_sf"/>
</dbReference>
<dbReference type="eggNOG" id="KOG0619">
    <property type="taxonomic scope" value="Eukaryota"/>
</dbReference>
<dbReference type="HOGENOM" id="CLU_053349_1_0_1"/>
<dbReference type="EnsemblMetazoa" id="RPRC014859-RA">
    <property type="protein sequence ID" value="RPRC014859-PA"/>
    <property type="gene ID" value="RPRC014859"/>
</dbReference>
<dbReference type="FunCoup" id="T1IEZ0">
    <property type="interactions" value="608"/>
</dbReference>
<dbReference type="InterPro" id="IPR050216">
    <property type="entry name" value="LRR_domain-containing"/>
</dbReference>
<dbReference type="Proteomes" id="UP000015103">
    <property type="component" value="Unassembled WGS sequence"/>
</dbReference>
<keyword evidence="3" id="KW-0539">Nucleus</keyword>
<dbReference type="Gene3D" id="3.80.10.10">
    <property type="entry name" value="Ribonuclease Inhibitor"/>
    <property type="match status" value="2"/>
</dbReference>
<dbReference type="Pfam" id="PF13855">
    <property type="entry name" value="LRR_8"/>
    <property type="match status" value="2"/>
</dbReference>
<dbReference type="STRING" id="13249.T1IEZ0"/>
<protein>
    <recommendedName>
        <fullName evidence="4">PIF1/LRR1 pleckstrin homology domain-containing protein</fullName>
    </recommendedName>
</protein>
<evidence type="ECO:0000256" key="3">
    <source>
        <dbReference type="ARBA" id="ARBA00023242"/>
    </source>
</evidence>
<dbReference type="PANTHER" id="PTHR48051">
    <property type="match status" value="1"/>
</dbReference>
<evidence type="ECO:0000259" key="4">
    <source>
        <dbReference type="Pfam" id="PF25344"/>
    </source>
</evidence>
<dbReference type="EMBL" id="ACPB03001344">
    <property type="status" value="NOT_ANNOTATED_CDS"/>
    <property type="molecule type" value="Genomic_DNA"/>
</dbReference>
<dbReference type="OMA" id="CETCVVN"/>
<dbReference type="SMART" id="SM00364">
    <property type="entry name" value="LRR_BAC"/>
    <property type="match status" value="3"/>
</dbReference>